<feature type="coiled-coil region" evidence="1">
    <location>
        <begin position="165"/>
        <end position="321"/>
    </location>
</feature>
<evidence type="ECO:0000313" key="2">
    <source>
        <dbReference type="EMBL" id="CAG9324593.1"/>
    </source>
</evidence>
<dbReference type="EMBL" id="CAJZBQ010000036">
    <property type="protein sequence ID" value="CAG9324593.1"/>
    <property type="molecule type" value="Genomic_DNA"/>
</dbReference>
<keyword evidence="1" id="KW-0175">Coiled coil</keyword>
<evidence type="ECO:0000256" key="1">
    <source>
        <dbReference type="SAM" id="Coils"/>
    </source>
</evidence>
<feature type="coiled-coil region" evidence="1">
    <location>
        <begin position="889"/>
        <end position="950"/>
    </location>
</feature>
<proteinExistence type="predicted"/>
<dbReference type="AlphaFoldDB" id="A0AAU9JEA8"/>
<reference evidence="2" key="1">
    <citation type="submission" date="2021-09" db="EMBL/GenBank/DDBJ databases">
        <authorList>
            <consortium name="AG Swart"/>
            <person name="Singh M."/>
            <person name="Singh A."/>
            <person name="Seah K."/>
            <person name="Emmerich C."/>
        </authorList>
    </citation>
    <scope>NUCLEOTIDE SEQUENCE</scope>
    <source>
        <strain evidence="2">ATCC30299</strain>
    </source>
</reference>
<organism evidence="2 3">
    <name type="scientific">Blepharisma stoltei</name>
    <dbReference type="NCBI Taxonomy" id="1481888"/>
    <lineage>
        <taxon>Eukaryota</taxon>
        <taxon>Sar</taxon>
        <taxon>Alveolata</taxon>
        <taxon>Ciliophora</taxon>
        <taxon>Postciliodesmatophora</taxon>
        <taxon>Heterotrichea</taxon>
        <taxon>Heterotrichida</taxon>
        <taxon>Blepharismidae</taxon>
        <taxon>Blepharisma</taxon>
    </lineage>
</organism>
<dbReference type="Proteomes" id="UP001162131">
    <property type="component" value="Unassembled WGS sequence"/>
</dbReference>
<sequence>MPHRSIYRPQDIKLQIIKEWIKEAYFKFETNVNYASLKENLSSLQHLILEHSSFQETLLDEAISLTENLGDTPRFLSANLLQTQKGMEFDQNSNNPFESCKLLIASLSEDINNLIDREHKIIEYYRAFAEKTQMGETVRKSIEDQVENLWQSPDKVIETGRSKENEWLKQRVLELENELKEMNLIIDEMIEEKAALKQQLEKPKIKDEFSCKKCSDLIDEVDDLKLEVESNRKQIKSLKVELLDSERELQKIYKEDSHKSSKDISNKEILKEIRQKDAIIQNLSEKLKETEISKNSLQKDVDNLRDLIEQQEGSFSDLLRQTRDEEEKTKMLEANLSANLEELRIKTSHLEKAQKMIIKLKDELDRMIEELQNAESKVEKLQNSVQELEEENVQLANHIEELKAAESKMQDITLQNNIESLKEVHWNEQQKLKRKISQLKEEKAGLELALEELEIKLKEIEKFSQKRAEIFNENCQIIQELENTIKEKEQIIKNLKDDNQTRDSELLALKHHAKNVLAHLLPKEEAEEDKIEEDLKTQIIYKRPSKIRHTRAASMENIEINNSVLESHTKEENKTEEKVKISEMNLIEELDRAFYREKKLKEVLLSFVNKEAENIKSSVVVASDKGDSIRAEIESWAMRCEEFKQKLSESEETVSVLMDIIKDYQRTIAAKEKLSIDKISNEREIQINLQSHLDFLQEEIKLLHAIIIDEIIPTSEKTFSSALSSAHMKLSSLKNYLRAHSLDPSYIRHSSVQVIQLKKDLEDARNDILEIYHVFSSKFKGSAISSLNGTRELLGEKLNKTEEITKMPIETSDLKREIITKIRGLKGEEEKNGELNQDIGNLHEKLRVLKESMGEREKLWNKEVFRLQEQIKQIKEIASEDNSEKIKLQNQLEEEVNYYKNQVAELNSYIYKLKDKNEIIQQLKMKDLKIQDLENELQNCSVTIINQKKEIEILGTYSKPEKEGSNSNRSFNEFLPPKLQYFHQRSLSNHSRRDLENLDNSQSNNYNKQIYELQDKISQLEQKLSYENSNVLQQELEKIKKKKETDKISFQKRVKEFELILRYLEERINKVTSHEESGKSTKMNSLIEQLSAKNPTFCSWINTLCSKLENYAISSENQAKREFNFYLEASKILSKISSMDYVSSQFHAITQDLVESGVLNLDSVSAKFLSGLRGCLLAVKPINSQEIIEKINSLYDLINGEDRHISEVYEKISNEKENQELNEIYNYSASALRRIMQEASTIVNILSQI</sequence>
<accession>A0AAU9JEA8</accession>
<comment type="caution">
    <text evidence="2">The sequence shown here is derived from an EMBL/GenBank/DDBJ whole genome shotgun (WGS) entry which is preliminary data.</text>
</comment>
<keyword evidence="3" id="KW-1185">Reference proteome</keyword>
<name>A0AAU9JEA8_9CILI</name>
<feature type="coiled-coil region" evidence="1">
    <location>
        <begin position="350"/>
        <end position="498"/>
    </location>
</feature>
<evidence type="ECO:0000313" key="3">
    <source>
        <dbReference type="Proteomes" id="UP001162131"/>
    </source>
</evidence>
<protein>
    <submittedName>
        <fullName evidence="2">Uncharacterized protein</fullName>
    </submittedName>
</protein>
<gene>
    <name evidence="2" type="ORF">BSTOLATCC_MIC36379</name>
</gene>